<dbReference type="Proteomes" id="UP001232148">
    <property type="component" value="Unassembled WGS sequence"/>
</dbReference>
<sequence length="68" mass="7496">MRKSLKVTNANPPLSLSHTKNRKSTYTRANVAPSHPLCPVSLRGKKARPSPHPPRFAASTREAVSVFF</sequence>
<evidence type="ECO:0000313" key="3">
    <source>
        <dbReference type="Proteomes" id="UP001232148"/>
    </source>
</evidence>
<keyword evidence="3" id="KW-1185">Reference proteome</keyword>
<feature type="compositionally biased region" description="Polar residues" evidence="1">
    <location>
        <begin position="1"/>
        <end position="18"/>
    </location>
</feature>
<organism evidence="2 3">
    <name type="scientific">Colletotrichum zoysiae</name>
    <dbReference type="NCBI Taxonomy" id="1216348"/>
    <lineage>
        <taxon>Eukaryota</taxon>
        <taxon>Fungi</taxon>
        <taxon>Dikarya</taxon>
        <taxon>Ascomycota</taxon>
        <taxon>Pezizomycotina</taxon>
        <taxon>Sordariomycetes</taxon>
        <taxon>Hypocreomycetidae</taxon>
        <taxon>Glomerellales</taxon>
        <taxon>Glomerellaceae</taxon>
        <taxon>Colletotrichum</taxon>
        <taxon>Colletotrichum graminicola species complex</taxon>
    </lineage>
</organism>
<accession>A0AAD9H555</accession>
<dbReference type="AlphaFoldDB" id="A0AAD9H555"/>
<name>A0AAD9H555_9PEZI</name>
<gene>
    <name evidence="2" type="ORF">LX32DRAFT_645898</name>
</gene>
<dbReference type="EMBL" id="MU843066">
    <property type="protein sequence ID" value="KAK2022011.1"/>
    <property type="molecule type" value="Genomic_DNA"/>
</dbReference>
<protein>
    <submittedName>
        <fullName evidence="2">Uncharacterized protein</fullName>
    </submittedName>
</protein>
<feature type="region of interest" description="Disordered" evidence="1">
    <location>
        <begin position="1"/>
        <end position="56"/>
    </location>
</feature>
<evidence type="ECO:0000256" key="1">
    <source>
        <dbReference type="SAM" id="MobiDB-lite"/>
    </source>
</evidence>
<proteinExistence type="predicted"/>
<evidence type="ECO:0000313" key="2">
    <source>
        <dbReference type="EMBL" id="KAK2022011.1"/>
    </source>
</evidence>
<comment type="caution">
    <text evidence="2">The sequence shown here is derived from an EMBL/GenBank/DDBJ whole genome shotgun (WGS) entry which is preliminary data.</text>
</comment>
<reference evidence="2" key="1">
    <citation type="submission" date="2021-06" db="EMBL/GenBank/DDBJ databases">
        <title>Comparative genomics, transcriptomics and evolutionary studies reveal genomic signatures of adaptation to plant cell wall in hemibiotrophic fungi.</title>
        <authorList>
            <consortium name="DOE Joint Genome Institute"/>
            <person name="Baroncelli R."/>
            <person name="Diaz J.F."/>
            <person name="Benocci T."/>
            <person name="Peng M."/>
            <person name="Battaglia E."/>
            <person name="Haridas S."/>
            <person name="Andreopoulos W."/>
            <person name="Labutti K."/>
            <person name="Pangilinan J."/>
            <person name="Floch G.L."/>
            <person name="Makela M.R."/>
            <person name="Henrissat B."/>
            <person name="Grigoriev I.V."/>
            <person name="Crouch J.A."/>
            <person name="De Vries R.P."/>
            <person name="Sukno S.A."/>
            <person name="Thon M.R."/>
        </authorList>
    </citation>
    <scope>NUCLEOTIDE SEQUENCE</scope>
    <source>
        <strain evidence="2">MAFF235873</strain>
    </source>
</reference>